<dbReference type="PANTHER" id="PTHR31264:SF23">
    <property type="entry name" value="F-BOX DOMAIN-CONTAINING PROTEIN"/>
    <property type="match status" value="1"/>
</dbReference>
<evidence type="ECO:0000313" key="2">
    <source>
        <dbReference type="Proteomes" id="UP000280104"/>
    </source>
</evidence>
<protein>
    <submittedName>
        <fullName evidence="1">Uncharacterized protein</fullName>
    </submittedName>
</protein>
<organism evidence="1 2">
    <name type="scientific">Triticum aestivum</name>
    <name type="common">Wheat</name>
    <dbReference type="NCBI Taxonomy" id="4565"/>
    <lineage>
        <taxon>Eukaryota</taxon>
        <taxon>Viridiplantae</taxon>
        <taxon>Streptophyta</taxon>
        <taxon>Embryophyta</taxon>
        <taxon>Tracheophyta</taxon>
        <taxon>Spermatophyta</taxon>
        <taxon>Magnoliopsida</taxon>
        <taxon>Liliopsida</taxon>
        <taxon>Poales</taxon>
        <taxon>Poaceae</taxon>
        <taxon>BOP clade</taxon>
        <taxon>Pooideae</taxon>
        <taxon>Triticodae</taxon>
        <taxon>Triticeae</taxon>
        <taxon>Triticinae</taxon>
        <taxon>Triticum</taxon>
    </lineage>
</organism>
<dbReference type="Proteomes" id="UP000280104">
    <property type="component" value="Chromosome II"/>
</dbReference>
<dbReference type="PANTHER" id="PTHR31264">
    <property type="entry name" value="OS07G0554500 PROTEIN-RELATED"/>
    <property type="match status" value="1"/>
</dbReference>
<proteinExistence type="predicted"/>
<evidence type="ECO:0000313" key="1">
    <source>
        <dbReference type="EMBL" id="SPT20838.1"/>
    </source>
</evidence>
<accession>A0A7H4LQE9</accession>
<gene>
    <name evidence="1" type="ORF">CAMPLR22A2D_LOCUS5471</name>
</gene>
<name>A0A7H4LQE9_WHEAT</name>
<reference evidence="1 2" key="1">
    <citation type="submission" date="2018-05" db="EMBL/GenBank/DDBJ databases">
        <authorList>
            <person name="Thind KAUR A."/>
        </authorList>
    </citation>
    <scope>NUCLEOTIDE SEQUENCE [LARGE SCALE GENOMIC DNA]</scope>
</reference>
<dbReference type="AlphaFoldDB" id="A0A7H4LQE9"/>
<dbReference type="EMBL" id="LS480641">
    <property type="protein sequence ID" value="SPT20838.1"/>
    <property type="molecule type" value="Genomic_DNA"/>
</dbReference>
<sequence length="139" mass="15336">MEFSMVDHPPCARQPGDDVAIVEAGQGMTVMFVPKPDTDRRIYTVWRNNGGSSTRWQMENEPFSLESGSLIKGAVGRHLLLYYVGNSSVKQGCYTRDVDTFQLERVCGSCPHPSEAYCNFPPSLLSLPTVSSGKHSFAC</sequence>